<proteinExistence type="predicted"/>
<feature type="compositionally biased region" description="Low complexity" evidence="1">
    <location>
        <begin position="114"/>
        <end position="126"/>
    </location>
</feature>
<accession>A0A6B0V4B2</accession>
<dbReference type="AlphaFoldDB" id="A0A6B0V4B2"/>
<reference evidence="3" key="1">
    <citation type="submission" date="2019-12" db="EMBL/GenBank/DDBJ databases">
        <title>An insight into the sialome of adult female Ixodes ricinus ticks feeding for 6 days.</title>
        <authorList>
            <person name="Perner J."/>
            <person name="Ribeiro J.M.C."/>
        </authorList>
    </citation>
    <scope>NUCLEOTIDE SEQUENCE</scope>
    <source>
        <strain evidence="3">Semi-engorged</strain>
        <tissue evidence="3">Salivary glands</tissue>
    </source>
</reference>
<name>A0A6B0V4B2_IXORI</name>
<protein>
    <submittedName>
        <fullName evidence="3">Putative secreted protein</fullName>
    </submittedName>
</protein>
<evidence type="ECO:0000256" key="2">
    <source>
        <dbReference type="SAM" id="Phobius"/>
    </source>
</evidence>
<evidence type="ECO:0000313" key="3">
    <source>
        <dbReference type="EMBL" id="MXU97103.1"/>
    </source>
</evidence>
<organism evidence="3">
    <name type="scientific">Ixodes ricinus</name>
    <name type="common">Common tick</name>
    <name type="synonym">Acarus ricinus</name>
    <dbReference type="NCBI Taxonomy" id="34613"/>
    <lineage>
        <taxon>Eukaryota</taxon>
        <taxon>Metazoa</taxon>
        <taxon>Ecdysozoa</taxon>
        <taxon>Arthropoda</taxon>
        <taxon>Chelicerata</taxon>
        <taxon>Arachnida</taxon>
        <taxon>Acari</taxon>
        <taxon>Parasitiformes</taxon>
        <taxon>Ixodida</taxon>
        <taxon>Ixodoidea</taxon>
        <taxon>Ixodidae</taxon>
        <taxon>Ixodinae</taxon>
        <taxon>Ixodes</taxon>
    </lineage>
</organism>
<keyword evidence="2" id="KW-0812">Transmembrane</keyword>
<keyword evidence="2" id="KW-0472">Membrane</keyword>
<dbReference type="EMBL" id="GIFC01015020">
    <property type="protein sequence ID" value="MXU97103.1"/>
    <property type="molecule type" value="Transcribed_RNA"/>
</dbReference>
<feature type="region of interest" description="Disordered" evidence="1">
    <location>
        <begin position="114"/>
        <end position="140"/>
    </location>
</feature>
<evidence type="ECO:0000256" key="1">
    <source>
        <dbReference type="SAM" id="MobiDB-lite"/>
    </source>
</evidence>
<keyword evidence="2" id="KW-1133">Transmembrane helix</keyword>
<sequence>MCLRKTAGSSDSNAHFAHVRALLLLFGAAFLVCPASGCSCSSADMLFWLLFWLLLLAFFLGLYVLVTACRFASLAKRTASSSITSSLSWSSPSSSSSSSITSSFLTPIEFGAPAAAPSDDATTATAKPRSSATSEDGSCDPGCSFSRCAMRSARVGWSESHAVHLKRERPHRSRWFPTWEVSSSEEAKTASHSGHLRMSQQVERSFGCTDLRCWWKLSRLTKAIGHAWHLCRALLCVSTICAASSF</sequence>
<feature type="transmembrane region" description="Helical" evidence="2">
    <location>
        <begin position="47"/>
        <end position="66"/>
    </location>
</feature>